<protein>
    <recommendedName>
        <fullName evidence="8">RRM domain-containing protein</fullName>
    </recommendedName>
</protein>
<comment type="subcellular location">
    <subcellularLocation>
        <location evidence="1">Cytoplasm</location>
    </subcellularLocation>
</comment>
<feature type="domain" description="RRM" evidence="8">
    <location>
        <begin position="190"/>
        <end position="270"/>
    </location>
</feature>
<evidence type="ECO:0000256" key="1">
    <source>
        <dbReference type="ARBA" id="ARBA00004496"/>
    </source>
</evidence>
<dbReference type="Pfam" id="PF00076">
    <property type="entry name" value="RRM_1"/>
    <property type="match status" value="4"/>
</dbReference>
<sequence>MLPAKPGNPNMSLYVGDLAPDVTEALLHDVFKKVGPVLSIRVCRDAVSRVSLGYAYVNFVQATDAERARETLNYHPIHGKPIRIMWCQKDPNVRKQGKGNIIIKNLHKTIDNPTLYDTFSQFGNILSCKVEMDKETAESKGYGFVHFESGDAAKQAIEKVDGMQLAGQVVNVQAFIPRTERIEHNKATFTNLEIKGFKEEVTEEDLNKFFAEYGEVKRVKLLKDRKNQPFAFLDYSTHEAATKAIDTWDSKHSEELCAEGAELSIKRSLTKAERKEEQQKHKATRFAQQAENSVGGLYVGNLSDDVTDDMLKEAFEKFGGLQRAQVMCSKYGPKKSRGFGFVCFGDAATAERARQEMNNYELQGRRIVVNRAQHRQRQSHLGGGFPDNGMGMYGMPAGAFPAMGMGKGAGAYGMPPMMGYPMPPMYMAGGGLGYYAMGPSPYTAHAYGTRS</sequence>
<evidence type="ECO:0000256" key="2">
    <source>
        <dbReference type="ARBA" id="ARBA00008557"/>
    </source>
</evidence>
<dbReference type="CDD" id="cd12378">
    <property type="entry name" value="RRM1_I_PABPs"/>
    <property type="match status" value="1"/>
</dbReference>
<dbReference type="SUPFAM" id="SSF54928">
    <property type="entry name" value="RNA-binding domain, RBD"/>
    <property type="match status" value="3"/>
</dbReference>
<feature type="domain" description="RRM" evidence="8">
    <location>
        <begin position="11"/>
        <end position="89"/>
    </location>
</feature>
<dbReference type="CDD" id="cd00590">
    <property type="entry name" value="RRM_SF"/>
    <property type="match status" value="1"/>
</dbReference>
<dbReference type="InterPro" id="IPR045305">
    <property type="entry name" value="RRM2_I_PABPs"/>
</dbReference>
<keyword evidence="6 7" id="KW-0694">RNA-binding</keyword>
<name>A0A7S1ITT1_9EUGL</name>
<keyword evidence="3" id="KW-0963">Cytoplasm</keyword>
<dbReference type="FunFam" id="3.30.70.330:FF:000003">
    <property type="entry name" value="Polyadenylate-binding protein"/>
    <property type="match status" value="1"/>
</dbReference>
<gene>
    <name evidence="9" type="ORF">EGYM00392_LOCUS33770</name>
</gene>
<proteinExistence type="inferred from homology"/>
<reference evidence="9" key="1">
    <citation type="submission" date="2021-01" db="EMBL/GenBank/DDBJ databases">
        <authorList>
            <person name="Corre E."/>
            <person name="Pelletier E."/>
            <person name="Niang G."/>
            <person name="Scheremetjew M."/>
            <person name="Finn R."/>
            <person name="Kale V."/>
            <person name="Holt S."/>
            <person name="Cochrane G."/>
            <person name="Meng A."/>
            <person name="Brown T."/>
            <person name="Cohen L."/>
        </authorList>
    </citation>
    <scope>NUCLEOTIDE SEQUENCE</scope>
    <source>
        <strain evidence="9">NIES-381</strain>
    </source>
</reference>
<evidence type="ECO:0000256" key="4">
    <source>
        <dbReference type="ARBA" id="ARBA00022737"/>
    </source>
</evidence>
<evidence type="ECO:0000256" key="5">
    <source>
        <dbReference type="ARBA" id="ARBA00022845"/>
    </source>
</evidence>
<evidence type="ECO:0000256" key="6">
    <source>
        <dbReference type="ARBA" id="ARBA00022884"/>
    </source>
</evidence>
<keyword evidence="4" id="KW-0677">Repeat</keyword>
<dbReference type="SMART" id="SM00360">
    <property type="entry name" value="RRM"/>
    <property type="match status" value="4"/>
</dbReference>
<dbReference type="PANTHER" id="PTHR48025">
    <property type="entry name" value="OS02G0815200 PROTEIN"/>
    <property type="match status" value="1"/>
</dbReference>
<dbReference type="InterPro" id="IPR035979">
    <property type="entry name" value="RBD_domain_sf"/>
</dbReference>
<keyword evidence="5" id="KW-0810">Translation regulation</keyword>
<dbReference type="Gene3D" id="3.30.70.330">
    <property type="match status" value="4"/>
</dbReference>
<dbReference type="PANTHER" id="PTHR48025:SF1">
    <property type="entry name" value="RRM DOMAIN-CONTAINING PROTEIN"/>
    <property type="match status" value="1"/>
</dbReference>
<dbReference type="InterPro" id="IPR012677">
    <property type="entry name" value="Nucleotide-bd_a/b_plait_sf"/>
</dbReference>
<evidence type="ECO:0000313" key="9">
    <source>
        <dbReference type="EMBL" id="CAD9022649.1"/>
    </source>
</evidence>
<accession>A0A7S1ITT1</accession>
<evidence type="ECO:0000256" key="3">
    <source>
        <dbReference type="ARBA" id="ARBA00022490"/>
    </source>
</evidence>
<dbReference type="InterPro" id="IPR000504">
    <property type="entry name" value="RRM_dom"/>
</dbReference>
<dbReference type="PROSITE" id="PS50102">
    <property type="entry name" value="RRM"/>
    <property type="match status" value="4"/>
</dbReference>
<dbReference type="CDD" id="cd12379">
    <property type="entry name" value="RRM2_I_PABPs"/>
    <property type="match status" value="1"/>
</dbReference>
<evidence type="ECO:0000259" key="8">
    <source>
        <dbReference type="PROSITE" id="PS50102"/>
    </source>
</evidence>
<dbReference type="AlphaFoldDB" id="A0A7S1ITT1"/>
<dbReference type="GO" id="GO:0006417">
    <property type="term" value="P:regulation of translation"/>
    <property type="evidence" value="ECO:0007669"/>
    <property type="project" value="UniProtKB-KW"/>
</dbReference>
<dbReference type="InterPro" id="IPR034364">
    <property type="entry name" value="PABP_RRM1"/>
</dbReference>
<dbReference type="FunFam" id="3.30.70.330:FF:000648">
    <property type="entry name" value="Polyadenylate-binding protein"/>
    <property type="match status" value="1"/>
</dbReference>
<organism evidence="9">
    <name type="scientific">Eutreptiella gymnastica</name>
    <dbReference type="NCBI Taxonomy" id="73025"/>
    <lineage>
        <taxon>Eukaryota</taxon>
        <taxon>Discoba</taxon>
        <taxon>Euglenozoa</taxon>
        <taxon>Euglenida</taxon>
        <taxon>Spirocuta</taxon>
        <taxon>Euglenophyceae</taxon>
        <taxon>Eutreptiales</taxon>
        <taxon>Eutreptiaceae</taxon>
        <taxon>Eutreptiella</taxon>
    </lineage>
</organism>
<evidence type="ECO:0000256" key="7">
    <source>
        <dbReference type="PROSITE-ProRule" id="PRU00176"/>
    </source>
</evidence>
<dbReference type="GO" id="GO:0005737">
    <property type="term" value="C:cytoplasm"/>
    <property type="evidence" value="ECO:0007669"/>
    <property type="project" value="UniProtKB-SubCell"/>
</dbReference>
<dbReference type="EMBL" id="HBGA01090322">
    <property type="protein sequence ID" value="CAD9022649.1"/>
    <property type="molecule type" value="Transcribed_RNA"/>
</dbReference>
<comment type="similarity">
    <text evidence="2">Belongs to the polyadenylate-binding protein type-1 family.</text>
</comment>
<feature type="domain" description="RRM" evidence="8">
    <location>
        <begin position="99"/>
        <end position="177"/>
    </location>
</feature>
<dbReference type="InterPro" id="IPR050502">
    <property type="entry name" value="Euk_RNA-bind_prot"/>
</dbReference>
<dbReference type="GO" id="GO:0003729">
    <property type="term" value="F:mRNA binding"/>
    <property type="evidence" value="ECO:0007669"/>
    <property type="project" value="TreeGrafter"/>
</dbReference>
<feature type="domain" description="RRM" evidence="8">
    <location>
        <begin position="295"/>
        <end position="374"/>
    </location>
</feature>